<keyword evidence="9" id="KW-0496">Mitochondrion</keyword>
<dbReference type="PANTHER" id="PTHR10707:SF10">
    <property type="entry name" value="CYTOCHROME C OXIDASE SUBUNIT 4"/>
    <property type="match status" value="1"/>
</dbReference>
<comment type="subcellular location">
    <subcellularLocation>
        <location evidence="1">Mitochondrion inner membrane</location>
        <topology evidence="1">Single-pass membrane protein</topology>
    </subcellularLocation>
</comment>
<proteinExistence type="inferred from homology"/>
<reference evidence="12 13" key="1">
    <citation type="journal article" date="2012" name="G3 (Bethesda)">
        <title>Pichia sorbitophila, an interspecies yeast hybrid reveals early steps of genome resolution following polyploidization.</title>
        <authorList>
            <person name="Leh Louis V."/>
            <person name="Despons L."/>
            <person name="Friedrich A."/>
            <person name="Martin T."/>
            <person name="Durrens P."/>
            <person name="Casaregola S."/>
            <person name="Neuveglise C."/>
            <person name="Fairhead C."/>
            <person name="Marck C."/>
            <person name="Cruz J.A."/>
            <person name="Straub M.L."/>
            <person name="Kugler V."/>
            <person name="Sacerdot C."/>
            <person name="Uzunov Z."/>
            <person name="Thierry A."/>
            <person name="Weiss S."/>
            <person name="Bleykasten C."/>
            <person name="De Montigny J."/>
            <person name="Jacques N."/>
            <person name="Jung P."/>
            <person name="Lemaire M."/>
            <person name="Mallet S."/>
            <person name="Morel G."/>
            <person name="Richard G.F."/>
            <person name="Sarkar A."/>
            <person name="Savel G."/>
            <person name="Schacherer J."/>
            <person name="Seret M.L."/>
            <person name="Talla E."/>
            <person name="Samson G."/>
            <person name="Jubin C."/>
            <person name="Poulain J."/>
            <person name="Vacherie B."/>
            <person name="Barbe V."/>
            <person name="Pelletier E."/>
            <person name="Sherman D.J."/>
            <person name="Westhof E."/>
            <person name="Weissenbach J."/>
            <person name="Baret P.V."/>
            <person name="Wincker P."/>
            <person name="Gaillardin C."/>
            <person name="Dujon B."/>
            <person name="Souciet J.L."/>
        </authorList>
    </citation>
    <scope>NUCLEOTIDE SEQUENCE [LARGE SCALE GENOMIC DNA]</scope>
    <source>
        <strain evidence="13">ATCC MYA-4447 / BCRC 22081 / CBS 7064 / NBRC 10061 / NRRL Y-12695</strain>
    </source>
</reference>
<dbReference type="PANTHER" id="PTHR10707">
    <property type="entry name" value="CYTOCHROME C OXIDASE SUBUNIT IV"/>
    <property type="match status" value="1"/>
</dbReference>
<feature type="transmembrane region" description="Helical" evidence="11">
    <location>
        <begin position="94"/>
        <end position="116"/>
    </location>
</feature>
<dbReference type="HOGENOM" id="CLU_070101_2_0_1"/>
<dbReference type="STRING" id="559304.G8YE66"/>
<dbReference type="OMA" id="WYISYGA"/>
<dbReference type="InterPro" id="IPR004203">
    <property type="entry name" value="Cyt_c_oxidase_su4_fam"/>
</dbReference>
<dbReference type="GO" id="GO:0006123">
    <property type="term" value="P:mitochondrial electron transport, cytochrome c to oxygen"/>
    <property type="evidence" value="ECO:0007669"/>
    <property type="project" value="InterPro"/>
</dbReference>
<keyword evidence="8" id="KW-0560">Oxidoreductase</keyword>
<evidence type="ECO:0000256" key="9">
    <source>
        <dbReference type="ARBA" id="ARBA00023128"/>
    </source>
</evidence>
<organism evidence="12 13">
    <name type="scientific">Pichia sorbitophila (strain ATCC MYA-4447 / BCRC 22081 / CBS 7064 / NBRC 10061 / NRRL Y-12695)</name>
    <name type="common">Hybrid yeast</name>
    <dbReference type="NCBI Taxonomy" id="559304"/>
    <lineage>
        <taxon>Eukaryota</taxon>
        <taxon>Fungi</taxon>
        <taxon>Dikarya</taxon>
        <taxon>Ascomycota</taxon>
        <taxon>Saccharomycotina</taxon>
        <taxon>Pichiomycetes</taxon>
        <taxon>Debaryomycetaceae</taxon>
        <taxon>Millerozyma</taxon>
    </lineage>
</organism>
<dbReference type="SUPFAM" id="SSF81406">
    <property type="entry name" value="Mitochondrial cytochrome c oxidase subunit IV"/>
    <property type="match status" value="1"/>
</dbReference>
<evidence type="ECO:0000256" key="2">
    <source>
        <dbReference type="ARBA" id="ARBA00004673"/>
    </source>
</evidence>
<keyword evidence="13" id="KW-1185">Reference proteome</keyword>
<protein>
    <submittedName>
        <fullName evidence="12">Piso0_002122 protein</fullName>
    </submittedName>
</protein>
<dbReference type="EMBL" id="FO082051">
    <property type="protein sequence ID" value="CCE81465.1"/>
    <property type="molecule type" value="Genomic_DNA"/>
</dbReference>
<keyword evidence="6" id="KW-0809">Transit peptide</keyword>
<comment type="pathway">
    <text evidence="2">Energy metabolism; oxidative phosphorylation.</text>
</comment>
<gene>
    <name evidence="12" type="primary">Piso0_002122</name>
    <name evidence="12" type="ORF">GNLVRS01_PISO0I03352g</name>
</gene>
<dbReference type="FunFam" id="1.10.442.10:FF:000002">
    <property type="entry name" value="Cytochrome c oxidase subunit V"/>
    <property type="match status" value="1"/>
</dbReference>
<keyword evidence="10 11" id="KW-0472">Membrane</keyword>
<evidence type="ECO:0000256" key="1">
    <source>
        <dbReference type="ARBA" id="ARBA00004434"/>
    </source>
</evidence>
<dbReference type="OrthoDB" id="186013at2759"/>
<dbReference type="AlphaFoldDB" id="G8YE66"/>
<evidence type="ECO:0000256" key="11">
    <source>
        <dbReference type="SAM" id="Phobius"/>
    </source>
</evidence>
<evidence type="ECO:0000256" key="5">
    <source>
        <dbReference type="ARBA" id="ARBA00022792"/>
    </source>
</evidence>
<dbReference type="Pfam" id="PF02936">
    <property type="entry name" value="COX4"/>
    <property type="match status" value="1"/>
</dbReference>
<accession>G8YE66</accession>
<dbReference type="GO" id="GO:0016491">
    <property type="term" value="F:oxidoreductase activity"/>
    <property type="evidence" value="ECO:0007669"/>
    <property type="project" value="UniProtKB-KW"/>
</dbReference>
<keyword evidence="5" id="KW-0999">Mitochondrion inner membrane</keyword>
<dbReference type="InParanoid" id="G8YE66"/>
<dbReference type="GO" id="GO:0045277">
    <property type="term" value="C:respiratory chain complex IV"/>
    <property type="evidence" value="ECO:0007669"/>
    <property type="project" value="InterPro"/>
</dbReference>
<dbReference type="GO" id="GO:0005743">
    <property type="term" value="C:mitochondrial inner membrane"/>
    <property type="evidence" value="ECO:0007669"/>
    <property type="project" value="UniProtKB-SubCell"/>
</dbReference>
<comment type="similarity">
    <text evidence="3">Belongs to the cytochrome c oxidase IV family.</text>
</comment>
<evidence type="ECO:0000256" key="6">
    <source>
        <dbReference type="ARBA" id="ARBA00022946"/>
    </source>
</evidence>
<keyword evidence="7 11" id="KW-1133">Transmembrane helix</keyword>
<dbReference type="eggNOG" id="KOG4075">
    <property type="taxonomic scope" value="Eukaryota"/>
</dbReference>
<sequence length="150" mass="17052">MFRQSIQRLAVRHQSTVAKSVPKPLSNAYISHLETRWEGLPKDDQAVLIEELKLRMQGPWQELTPAEKKAAYYISFGEWGPRKPLYGPGDKNKVFWGVVGGLVAGVGLFAFMRMFAAPPPETLDRHWQDKSDEYLKSKNANPFTGYSQVQ</sequence>
<evidence type="ECO:0000313" key="13">
    <source>
        <dbReference type="Proteomes" id="UP000005222"/>
    </source>
</evidence>
<dbReference type="FunCoup" id="G8YE66">
    <property type="interactions" value="213"/>
</dbReference>
<evidence type="ECO:0000256" key="3">
    <source>
        <dbReference type="ARBA" id="ARBA00008135"/>
    </source>
</evidence>
<evidence type="ECO:0000256" key="4">
    <source>
        <dbReference type="ARBA" id="ARBA00022692"/>
    </source>
</evidence>
<evidence type="ECO:0000256" key="7">
    <source>
        <dbReference type="ARBA" id="ARBA00022989"/>
    </source>
</evidence>
<dbReference type="Proteomes" id="UP000005222">
    <property type="component" value="Chromosome I"/>
</dbReference>
<dbReference type="InterPro" id="IPR036639">
    <property type="entry name" value="Cyt_c_oxidase_su4_sf"/>
</dbReference>
<keyword evidence="4 11" id="KW-0812">Transmembrane</keyword>
<dbReference type="Gene3D" id="1.10.442.10">
    <property type="entry name" value="Cytochrome c oxidase subunit IV"/>
    <property type="match status" value="1"/>
</dbReference>
<name>G8YE66_PICSO</name>
<evidence type="ECO:0000256" key="10">
    <source>
        <dbReference type="ARBA" id="ARBA00023136"/>
    </source>
</evidence>
<evidence type="ECO:0000256" key="8">
    <source>
        <dbReference type="ARBA" id="ARBA00023002"/>
    </source>
</evidence>
<evidence type="ECO:0000313" key="12">
    <source>
        <dbReference type="EMBL" id="CCE81465.1"/>
    </source>
</evidence>